<evidence type="ECO:0000256" key="5">
    <source>
        <dbReference type="ARBA" id="ARBA00019746"/>
    </source>
</evidence>
<feature type="region of interest" description="Disordered" evidence="14">
    <location>
        <begin position="66"/>
        <end position="101"/>
    </location>
</feature>
<keyword evidence="11" id="KW-0804">Transcription</keyword>
<accession>A0A9P1MF30</accession>
<comment type="similarity">
    <text evidence="3">Belongs to the GON7 family.</text>
</comment>
<dbReference type="Proteomes" id="UP000838763">
    <property type="component" value="Unassembled WGS sequence"/>
</dbReference>
<feature type="compositionally biased region" description="Acidic residues" evidence="14">
    <location>
        <begin position="149"/>
        <end position="164"/>
    </location>
</feature>
<comment type="subcellular location">
    <subcellularLocation>
        <location evidence="2">Chromosome</location>
        <location evidence="2">Telomere</location>
    </subcellularLocation>
    <subcellularLocation>
        <location evidence="1">Nucleus</location>
    </subcellularLocation>
</comment>
<evidence type="ECO:0000256" key="1">
    <source>
        <dbReference type="ARBA" id="ARBA00004123"/>
    </source>
</evidence>
<comment type="caution">
    <text evidence="15">The sequence shown here is derived from an EMBL/GenBank/DDBJ whole genome shotgun (WGS) entry which is preliminary data.</text>
</comment>
<evidence type="ECO:0000256" key="2">
    <source>
        <dbReference type="ARBA" id="ARBA00004574"/>
    </source>
</evidence>
<comment type="function">
    <text evidence="13">Component of the EKC/KEOPS complex that is required for the formation of a threonylcarbamoyl group on adenosine at position 37 (t(6)A37) in tRNAs that read codons beginning with adenine. The complex is probably involved in the transfer of the threonylcarbamoyl moiety of threonylcarbamoyl-AMP (TC-AMP) to the N6 group of A37. GON7 likely plays a supporting role to the catalytic subunit KAE1 in the complex. The EKC/KEOPS complex also promotes both telomere uncapping and telomere elongation. The complex is required for efficient recruitment of transcriptional coactivators.</text>
</comment>
<dbReference type="EMBL" id="CALLCH030000020">
    <property type="protein sequence ID" value="CAI4219686.1"/>
    <property type="molecule type" value="Genomic_DNA"/>
</dbReference>
<sequence length="164" mass="17533">MSHQCLQPTPGSSLVYRDSRISNASLLPFQPHSNAPCVVFSLTLDPSPPPNLNLAHSLPLVTHSPAETMSSTTQPSFTATYSSPTSEPFTASHSVSAEIHPEHPGSYLAALRAAAASAQDDINRELTRRMDEDKAREAGAAAGASTDEAKEEENYGEEVVEEDE</sequence>
<protein>
    <recommendedName>
        <fullName evidence="5">EKC/KEOPS complex subunit GON7</fullName>
    </recommendedName>
</protein>
<evidence type="ECO:0000256" key="8">
    <source>
        <dbReference type="ARBA" id="ARBA00022895"/>
    </source>
</evidence>
<dbReference type="InterPro" id="IPR014849">
    <property type="entry name" value="EKC/KEOPS_Gon7"/>
</dbReference>
<feature type="region of interest" description="Disordered" evidence="14">
    <location>
        <begin position="118"/>
        <end position="164"/>
    </location>
</feature>
<dbReference type="GO" id="GO:0005634">
    <property type="term" value="C:nucleus"/>
    <property type="evidence" value="ECO:0007669"/>
    <property type="project" value="UniProtKB-SubCell"/>
</dbReference>
<dbReference type="GO" id="GO:0008033">
    <property type="term" value="P:tRNA processing"/>
    <property type="evidence" value="ECO:0007669"/>
    <property type="project" value="UniProtKB-KW"/>
</dbReference>
<feature type="compositionally biased region" description="Polar residues" evidence="14">
    <location>
        <begin position="66"/>
        <end position="95"/>
    </location>
</feature>
<keyword evidence="10" id="KW-0010">Activator</keyword>
<keyword evidence="9" id="KW-0805">Transcription regulation</keyword>
<keyword evidence="6" id="KW-0158">Chromosome</keyword>
<dbReference type="Pfam" id="PF08738">
    <property type="entry name" value="Gon7"/>
    <property type="match status" value="1"/>
</dbReference>
<gene>
    <name evidence="15" type="ORF">PPNO1_LOCUS9238</name>
</gene>
<evidence type="ECO:0000313" key="15">
    <source>
        <dbReference type="EMBL" id="CAI4219686.1"/>
    </source>
</evidence>
<evidence type="ECO:0000313" key="16">
    <source>
        <dbReference type="Proteomes" id="UP000838763"/>
    </source>
</evidence>
<name>A0A9P1MF30_9PEZI</name>
<dbReference type="OrthoDB" id="2288868at2759"/>
<proteinExistence type="inferred from homology"/>
<dbReference type="AlphaFoldDB" id="A0A9P1MF30"/>
<keyword evidence="16" id="KW-1185">Reference proteome</keyword>
<evidence type="ECO:0000256" key="3">
    <source>
        <dbReference type="ARBA" id="ARBA00008529"/>
    </source>
</evidence>
<evidence type="ECO:0000256" key="4">
    <source>
        <dbReference type="ARBA" id="ARBA00011534"/>
    </source>
</evidence>
<evidence type="ECO:0000256" key="14">
    <source>
        <dbReference type="SAM" id="MobiDB-lite"/>
    </source>
</evidence>
<keyword evidence="8" id="KW-0779">Telomere</keyword>
<evidence type="ECO:0000256" key="7">
    <source>
        <dbReference type="ARBA" id="ARBA00022694"/>
    </source>
</evidence>
<evidence type="ECO:0000256" key="11">
    <source>
        <dbReference type="ARBA" id="ARBA00023163"/>
    </source>
</evidence>
<evidence type="ECO:0000256" key="6">
    <source>
        <dbReference type="ARBA" id="ARBA00022454"/>
    </source>
</evidence>
<keyword evidence="7" id="KW-0819">tRNA processing</keyword>
<reference evidence="15" key="1">
    <citation type="submission" date="2022-11" db="EMBL/GenBank/DDBJ databases">
        <authorList>
            <person name="Scott C."/>
            <person name="Bruce N."/>
        </authorList>
    </citation>
    <scope>NUCLEOTIDE SEQUENCE</scope>
</reference>
<dbReference type="GO" id="GO:0000781">
    <property type="term" value="C:chromosome, telomeric region"/>
    <property type="evidence" value="ECO:0007669"/>
    <property type="project" value="UniProtKB-SubCell"/>
</dbReference>
<evidence type="ECO:0000256" key="13">
    <source>
        <dbReference type="ARBA" id="ARBA00025393"/>
    </source>
</evidence>
<evidence type="ECO:0000256" key="12">
    <source>
        <dbReference type="ARBA" id="ARBA00023242"/>
    </source>
</evidence>
<keyword evidence="12" id="KW-0539">Nucleus</keyword>
<comment type="subunit">
    <text evidence="4">Component of the EKC/KEOPS complex composed of at least BUD32, CGI121, GON7, KAE1 and PCC1; the whole complex dimerizes.</text>
</comment>
<evidence type="ECO:0000256" key="10">
    <source>
        <dbReference type="ARBA" id="ARBA00023159"/>
    </source>
</evidence>
<organism evidence="15 16">
    <name type="scientific">Parascedosporium putredinis</name>
    <dbReference type="NCBI Taxonomy" id="1442378"/>
    <lineage>
        <taxon>Eukaryota</taxon>
        <taxon>Fungi</taxon>
        <taxon>Dikarya</taxon>
        <taxon>Ascomycota</taxon>
        <taxon>Pezizomycotina</taxon>
        <taxon>Sordariomycetes</taxon>
        <taxon>Hypocreomycetidae</taxon>
        <taxon>Microascales</taxon>
        <taxon>Microascaceae</taxon>
        <taxon>Parascedosporium</taxon>
    </lineage>
</organism>
<feature type="compositionally biased region" description="Basic and acidic residues" evidence="14">
    <location>
        <begin position="121"/>
        <end position="137"/>
    </location>
</feature>
<evidence type="ECO:0000256" key="9">
    <source>
        <dbReference type="ARBA" id="ARBA00023015"/>
    </source>
</evidence>